<evidence type="ECO:0000256" key="1">
    <source>
        <dbReference type="ARBA" id="ARBA00004377"/>
    </source>
</evidence>
<keyword evidence="7" id="KW-0653">Protein transport</keyword>
<dbReference type="SUPFAM" id="SSF103054">
    <property type="entry name" value="General secretion pathway protein M, EpsM"/>
    <property type="match status" value="1"/>
</dbReference>
<keyword evidence="9 11" id="KW-0472">Membrane</keyword>
<evidence type="ECO:0000256" key="7">
    <source>
        <dbReference type="ARBA" id="ARBA00022927"/>
    </source>
</evidence>
<keyword evidence="10" id="KW-0175">Coiled coil</keyword>
<keyword evidence="13" id="KW-1185">Reference proteome</keyword>
<evidence type="ECO:0000256" key="8">
    <source>
        <dbReference type="ARBA" id="ARBA00022989"/>
    </source>
</evidence>
<accession>A0A069PGU7</accession>
<evidence type="ECO:0000256" key="9">
    <source>
        <dbReference type="ARBA" id="ARBA00023136"/>
    </source>
</evidence>
<dbReference type="InterPro" id="IPR007690">
    <property type="entry name" value="T2SS_GspM"/>
</dbReference>
<keyword evidence="4" id="KW-1003">Cell membrane</keyword>
<proteinExistence type="inferred from homology"/>
<feature type="transmembrane region" description="Helical" evidence="11">
    <location>
        <begin position="23"/>
        <end position="42"/>
    </location>
</feature>
<evidence type="ECO:0000256" key="11">
    <source>
        <dbReference type="SAM" id="Phobius"/>
    </source>
</evidence>
<dbReference type="STRING" id="60547.GCA_000751215_03517"/>
<dbReference type="EMBL" id="JFHC01000051">
    <property type="protein sequence ID" value="KDR39820.1"/>
    <property type="molecule type" value="Genomic_DNA"/>
</dbReference>
<comment type="subcellular location">
    <subcellularLocation>
        <location evidence="1">Cell inner membrane</location>
        <topology evidence="1">Single-pass membrane protein</topology>
    </subcellularLocation>
</comment>
<feature type="coiled-coil region" evidence="10">
    <location>
        <begin position="48"/>
        <end position="75"/>
    </location>
</feature>
<protein>
    <submittedName>
        <fullName evidence="12">General secretion pathway protein GspM</fullName>
    </submittedName>
</protein>
<keyword evidence="6 11" id="KW-0812">Transmembrane</keyword>
<evidence type="ECO:0000256" key="2">
    <source>
        <dbReference type="ARBA" id="ARBA00010637"/>
    </source>
</evidence>
<dbReference type="GO" id="GO:0005886">
    <property type="term" value="C:plasma membrane"/>
    <property type="evidence" value="ECO:0007669"/>
    <property type="project" value="UniProtKB-SubCell"/>
</dbReference>
<keyword evidence="5" id="KW-0997">Cell inner membrane</keyword>
<evidence type="ECO:0000256" key="3">
    <source>
        <dbReference type="ARBA" id="ARBA00022448"/>
    </source>
</evidence>
<dbReference type="GO" id="GO:0015627">
    <property type="term" value="C:type II protein secretion system complex"/>
    <property type="evidence" value="ECO:0007669"/>
    <property type="project" value="InterPro"/>
</dbReference>
<dbReference type="Pfam" id="PF04612">
    <property type="entry name" value="T2SSM"/>
    <property type="match status" value="1"/>
</dbReference>
<evidence type="ECO:0000313" key="12">
    <source>
        <dbReference type="EMBL" id="KDR39820.1"/>
    </source>
</evidence>
<dbReference type="AlphaFoldDB" id="A0A069PGU7"/>
<evidence type="ECO:0000313" key="13">
    <source>
        <dbReference type="Proteomes" id="UP000027466"/>
    </source>
</evidence>
<organism evidence="12 13">
    <name type="scientific">Caballeronia glathei</name>
    <dbReference type="NCBI Taxonomy" id="60547"/>
    <lineage>
        <taxon>Bacteria</taxon>
        <taxon>Pseudomonadati</taxon>
        <taxon>Pseudomonadota</taxon>
        <taxon>Betaproteobacteria</taxon>
        <taxon>Burkholderiales</taxon>
        <taxon>Burkholderiaceae</taxon>
        <taxon>Caballeronia</taxon>
    </lineage>
</organism>
<evidence type="ECO:0000256" key="10">
    <source>
        <dbReference type="SAM" id="Coils"/>
    </source>
</evidence>
<evidence type="ECO:0000256" key="6">
    <source>
        <dbReference type="ARBA" id="ARBA00022692"/>
    </source>
</evidence>
<dbReference type="Proteomes" id="UP000027466">
    <property type="component" value="Unassembled WGS sequence"/>
</dbReference>
<sequence length="167" mass="18098">MKKQLGETWAELWDGRTQREKTLLMWGGLVAGLAIVYLLLWAPAYDGRARLRESLPAMQRQLAQMTAQANEARSLAGSAQGVTPTGGALKDALAKSLADNGMQAAQVQVIGAAVQIQMKNASFPLWTMWLDDVRKQFKVQVSEAHIQALKPDGQVDLTASLQPAGAK</sequence>
<keyword evidence="3" id="KW-0813">Transport</keyword>
<keyword evidence="8 11" id="KW-1133">Transmembrane helix</keyword>
<dbReference type="GO" id="GO:0015628">
    <property type="term" value="P:protein secretion by the type II secretion system"/>
    <property type="evidence" value="ECO:0007669"/>
    <property type="project" value="InterPro"/>
</dbReference>
<reference evidence="12 13" key="1">
    <citation type="submission" date="2014-03" db="EMBL/GenBank/DDBJ databases">
        <title>Draft Genome Sequences of Four Burkholderia Strains.</title>
        <authorList>
            <person name="Liu X.Y."/>
            <person name="Li C.X."/>
            <person name="Xu J.H."/>
        </authorList>
    </citation>
    <scope>NUCLEOTIDE SEQUENCE [LARGE SCALE GENOMIC DNA]</scope>
    <source>
        <strain evidence="12 13">DSM 50014</strain>
    </source>
</reference>
<gene>
    <name evidence="12" type="ORF">BG61_29980</name>
</gene>
<evidence type="ECO:0000256" key="4">
    <source>
        <dbReference type="ARBA" id="ARBA00022475"/>
    </source>
</evidence>
<dbReference type="Gene3D" id="3.30.1360.100">
    <property type="entry name" value="General secretion pathway protein M, EpsM"/>
    <property type="match status" value="1"/>
</dbReference>
<comment type="similarity">
    <text evidence="2">Belongs to the GSP M family.</text>
</comment>
<name>A0A069PGU7_9BURK</name>
<evidence type="ECO:0000256" key="5">
    <source>
        <dbReference type="ARBA" id="ARBA00022519"/>
    </source>
</evidence>
<comment type="caution">
    <text evidence="12">The sequence shown here is derived from an EMBL/GenBank/DDBJ whole genome shotgun (WGS) entry which is preliminary data.</text>
</comment>
<dbReference type="InterPro" id="IPR023229">
    <property type="entry name" value="T2SS_M_periplasmic_sf"/>
</dbReference>